<dbReference type="RefSeq" id="XP_052948449.1">
    <property type="nucleotide sequence ID" value="XM_053092269.1"/>
</dbReference>
<gene>
    <name evidence="1" type="ORF">MKK02DRAFT_43074</name>
</gene>
<dbReference type="EMBL" id="JAKWFO010000003">
    <property type="protein sequence ID" value="KAI9638672.1"/>
    <property type="molecule type" value="Genomic_DNA"/>
</dbReference>
<keyword evidence="2" id="KW-1185">Reference proteome</keyword>
<dbReference type="GeneID" id="77731474"/>
<name>A0AA38HCE5_9TREE</name>
<proteinExistence type="predicted"/>
<organism evidence="1 2">
    <name type="scientific">Dioszegia hungarica</name>
    <dbReference type="NCBI Taxonomy" id="4972"/>
    <lineage>
        <taxon>Eukaryota</taxon>
        <taxon>Fungi</taxon>
        <taxon>Dikarya</taxon>
        <taxon>Basidiomycota</taxon>
        <taxon>Agaricomycotina</taxon>
        <taxon>Tremellomycetes</taxon>
        <taxon>Tremellales</taxon>
        <taxon>Bulleribasidiaceae</taxon>
        <taxon>Dioszegia</taxon>
    </lineage>
</organism>
<evidence type="ECO:0000313" key="1">
    <source>
        <dbReference type="EMBL" id="KAI9638672.1"/>
    </source>
</evidence>
<protein>
    <submittedName>
        <fullName evidence="1">Uncharacterized protein</fullName>
    </submittedName>
</protein>
<sequence>MFKDMFGGVAVGPKEIHLPIAGRYIDLFIRALYPDRPPVRHNIIQTKETIELLLRYDCIVPAQRFLYLQCKWLERSELYDALVLASRLDHLPSACRIIPLGYKWYRDQPGEGLPLCPNSGKRPWSVEDAARLQPGWVWALTMASNTCQKRLSEDMEQAKEETRRPAYWRNVLGEFMANLAQ</sequence>
<reference evidence="1" key="1">
    <citation type="journal article" date="2022" name="G3 (Bethesda)">
        <title>High quality genome of the basidiomycete yeast Dioszegia hungarica PDD-24b-2 isolated from cloud water.</title>
        <authorList>
            <person name="Jarrige D."/>
            <person name="Haridas S."/>
            <person name="Bleykasten-Grosshans C."/>
            <person name="Joly M."/>
            <person name="Nadalig T."/>
            <person name="Sancelme M."/>
            <person name="Vuilleumier S."/>
            <person name="Grigoriev I.V."/>
            <person name="Amato P."/>
            <person name="Bringel F."/>
        </authorList>
    </citation>
    <scope>NUCLEOTIDE SEQUENCE</scope>
    <source>
        <strain evidence="1">PDD-24b-2</strain>
    </source>
</reference>
<dbReference type="AlphaFoldDB" id="A0AA38HCE5"/>
<evidence type="ECO:0000313" key="2">
    <source>
        <dbReference type="Proteomes" id="UP001164286"/>
    </source>
</evidence>
<comment type="caution">
    <text evidence="1">The sequence shown here is derived from an EMBL/GenBank/DDBJ whole genome shotgun (WGS) entry which is preliminary data.</text>
</comment>
<dbReference type="Proteomes" id="UP001164286">
    <property type="component" value="Unassembled WGS sequence"/>
</dbReference>
<accession>A0AA38HCE5</accession>